<dbReference type="SUPFAM" id="SSF53335">
    <property type="entry name" value="S-adenosyl-L-methionine-dependent methyltransferases"/>
    <property type="match status" value="1"/>
</dbReference>
<dbReference type="PANTHER" id="PTHR10509:SF14">
    <property type="entry name" value="CAFFEOYL-COA O-METHYLTRANSFERASE 3-RELATED"/>
    <property type="match status" value="1"/>
</dbReference>
<dbReference type="GO" id="GO:0008171">
    <property type="term" value="F:O-methyltransferase activity"/>
    <property type="evidence" value="ECO:0007669"/>
    <property type="project" value="InterPro"/>
</dbReference>
<evidence type="ECO:0000256" key="2">
    <source>
        <dbReference type="ARBA" id="ARBA00022679"/>
    </source>
</evidence>
<dbReference type="GO" id="GO:0008757">
    <property type="term" value="F:S-adenosylmethionine-dependent methyltransferase activity"/>
    <property type="evidence" value="ECO:0007669"/>
    <property type="project" value="TreeGrafter"/>
</dbReference>
<protein>
    <submittedName>
        <fullName evidence="5">O-methyltransferas-like protein</fullName>
    </submittedName>
</protein>
<proteinExistence type="inferred from homology"/>
<dbReference type="AlphaFoldDB" id="A0A3D8QKK5"/>
<keyword evidence="1" id="KW-0489">Methyltransferase</keyword>
<evidence type="ECO:0000256" key="1">
    <source>
        <dbReference type="ARBA" id="ARBA00022603"/>
    </source>
</evidence>
<comment type="caution">
    <text evidence="5">The sequence shown here is derived from an EMBL/GenBank/DDBJ whole genome shotgun (WGS) entry which is preliminary data.</text>
</comment>
<gene>
    <name evidence="5" type="ORF">BP6252_11684</name>
</gene>
<evidence type="ECO:0000256" key="3">
    <source>
        <dbReference type="ARBA" id="ARBA00022691"/>
    </source>
</evidence>
<sequence>MKENYTELYPNEQVATAVGDYAFKHSTALPQHITEYHAQSSSHEKANYMISPLQTQFQLWMAKALGAKRILEIGVFIGFSTMAWSEAVGPTGHVTGLEFSPEYVGDAKESLQTLSNTLTEPYDLIFIDADKVSYPTYLSIILSSSTTSSEKRLLKKGGVIIADNILRRGLVADSSEANPFRETLMKLDNGLWRSGDLDALDKFNKEMVGNERLDTFLMPMFDGLGMARLID</sequence>
<dbReference type="STRING" id="1849047.A0A3D8QKK5"/>
<keyword evidence="2" id="KW-0808">Transferase</keyword>
<dbReference type="Pfam" id="PF01596">
    <property type="entry name" value="Methyltransf_3"/>
    <property type="match status" value="1"/>
</dbReference>
<dbReference type="PROSITE" id="PS51682">
    <property type="entry name" value="SAM_OMT_I"/>
    <property type="match status" value="1"/>
</dbReference>
<dbReference type="Gene3D" id="3.40.50.150">
    <property type="entry name" value="Vaccinia Virus protein VP39"/>
    <property type="match status" value="2"/>
</dbReference>
<dbReference type="InterPro" id="IPR002935">
    <property type="entry name" value="SAM_O-MeTrfase"/>
</dbReference>
<dbReference type="InterPro" id="IPR029063">
    <property type="entry name" value="SAM-dependent_MTases_sf"/>
</dbReference>
<keyword evidence="6" id="KW-1185">Reference proteome</keyword>
<keyword evidence="3" id="KW-0949">S-adenosyl-L-methionine</keyword>
<organism evidence="5 6">
    <name type="scientific">Coleophoma cylindrospora</name>
    <dbReference type="NCBI Taxonomy" id="1849047"/>
    <lineage>
        <taxon>Eukaryota</taxon>
        <taxon>Fungi</taxon>
        <taxon>Dikarya</taxon>
        <taxon>Ascomycota</taxon>
        <taxon>Pezizomycotina</taxon>
        <taxon>Leotiomycetes</taxon>
        <taxon>Helotiales</taxon>
        <taxon>Dermateaceae</taxon>
        <taxon>Coleophoma</taxon>
    </lineage>
</organism>
<dbReference type="OrthoDB" id="10251242at2759"/>
<comment type="similarity">
    <text evidence="4">Belongs to the class I-like SAM-binding methyltransferase superfamily. Cation-dependent O-methyltransferase family.</text>
</comment>
<dbReference type="Proteomes" id="UP000256645">
    <property type="component" value="Unassembled WGS sequence"/>
</dbReference>
<evidence type="ECO:0000256" key="4">
    <source>
        <dbReference type="ARBA" id="ARBA00023453"/>
    </source>
</evidence>
<evidence type="ECO:0000313" key="5">
    <source>
        <dbReference type="EMBL" id="RDW62251.1"/>
    </source>
</evidence>
<evidence type="ECO:0000313" key="6">
    <source>
        <dbReference type="Proteomes" id="UP000256645"/>
    </source>
</evidence>
<dbReference type="EMBL" id="PDLM01000014">
    <property type="protein sequence ID" value="RDW62251.1"/>
    <property type="molecule type" value="Genomic_DNA"/>
</dbReference>
<accession>A0A3D8QKK5</accession>
<name>A0A3D8QKK5_9HELO</name>
<dbReference type="InterPro" id="IPR050362">
    <property type="entry name" value="Cation-dep_OMT"/>
</dbReference>
<dbReference type="PANTHER" id="PTHR10509">
    <property type="entry name" value="O-METHYLTRANSFERASE-RELATED"/>
    <property type="match status" value="1"/>
</dbReference>
<reference evidence="5 6" key="1">
    <citation type="journal article" date="2018" name="IMA Fungus">
        <title>IMA Genome-F 9: Draft genome sequence of Annulohypoxylon stygium, Aspergillus mulundensis, Berkeleyomyces basicola (syn. Thielaviopsis basicola), Ceratocystis smalleyi, two Cercospora beticola strains, Coleophoma cylindrospora, Fusarium fracticaudum, Phialophora cf. hyalina, and Morchella septimelata.</title>
        <authorList>
            <person name="Wingfield B.D."/>
            <person name="Bills G.F."/>
            <person name="Dong Y."/>
            <person name="Huang W."/>
            <person name="Nel W.J."/>
            <person name="Swalarsk-Parry B.S."/>
            <person name="Vaghefi N."/>
            <person name="Wilken P.M."/>
            <person name="An Z."/>
            <person name="de Beer Z.W."/>
            <person name="De Vos L."/>
            <person name="Chen L."/>
            <person name="Duong T.A."/>
            <person name="Gao Y."/>
            <person name="Hammerbacher A."/>
            <person name="Kikkert J.R."/>
            <person name="Li Y."/>
            <person name="Li H."/>
            <person name="Li K."/>
            <person name="Li Q."/>
            <person name="Liu X."/>
            <person name="Ma X."/>
            <person name="Naidoo K."/>
            <person name="Pethybridge S.J."/>
            <person name="Sun J."/>
            <person name="Steenkamp E.T."/>
            <person name="van der Nest M.A."/>
            <person name="van Wyk S."/>
            <person name="Wingfield M.J."/>
            <person name="Xiong C."/>
            <person name="Yue Q."/>
            <person name="Zhang X."/>
        </authorList>
    </citation>
    <scope>NUCLEOTIDE SEQUENCE [LARGE SCALE GENOMIC DNA]</scope>
    <source>
        <strain evidence="5 6">BP6252</strain>
    </source>
</reference>
<dbReference type="GO" id="GO:0032259">
    <property type="term" value="P:methylation"/>
    <property type="evidence" value="ECO:0007669"/>
    <property type="project" value="UniProtKB-KW"/>
</dbReference>